<feature type="compositionally biased region" description="Low complexity" evidence="1">
    <location>
        <begin position="496"/>
        <end position="517"/>
    </location>
</feature>
<name>A0AA88Y1X1_PINIB</name>
<sequence>MSHVGSDVSVRGSKEQEETGVPGEKPPTEAWMGDHLPSHIRPFAESRIRTRDLRVLFSSVIFCAYGQSLDVNSITRGLSTEEKRQMLASLRMTLSRIRAARKNLNTQPSQNSNGVNDARANLINPARVQTTARTVNSGTRTVNSGTRTVNSGTRTVNSGTRTINSGTRTVNSGTRTVNSGAKQAAANPLARTIQRAPSSVIQRQQSTGFPSQRAAPQNVIQSQQNVIQAQQNIQRGQQISPRDSAQRPVIQQRQPISDNRRVNTMNLKQSAQRNVLSRNSMSRSQQTIQNPQMNRNMIPPNNNLPPVPGRNMNNRFSQMRNGRVGNPLISQSVALRGGNRMNVQGQGQLNSARGNNFPMNRGGQGQIQPRNTLPSNGNMQVQNMSRNKNIPNKPNNGRPTLQGQGHQQSGMGQGHQQGSLSQGHQTSNTAHNSQRVHTKVTKPAFRQPPTGAPKKGDANGKSIGISVQVKRKTEVKKIPHNGATPTHPSSTQGGRPSSVPSHMTPTHPSPGSSPHSTVRGSSPHHSTAGHGPLPTSPSRMTTGGRNGGFKRTPPIPRPTPPVVLLPRFIQWQTLYPSGEMGMETAEALPSQRLILITSDQVPMYDEYQSSTTLMDFSRGMVAIRVEMPSGAFMPPTKVCFTMKNPGNFNQTKKELLRRSNSKMAMELGEVIHVIAAASNVQNGPTLQRTAGPFISKFCEEALFTNNVYKLVPEAPVEPGPQTITVSGLVSPIDPGRSLPVSIAVDTAINFFGPNKVPTTPPP</sequence>
<organism evidence="2 3">
    <name type="scientific">Pinctada imbricata</name>
    <name type="common">Atlantic pearl-oyster</name>
    <name type="synonym">Pinctada martensii</name>
    <dbReference type="NCBI Taxonomy" id="66713"/>
    <lineage>
        <taxon>Eukaryota</taxon>
        <taxon>Metazoa</taxon>
        <taxon>Spiralia</taxon>
        <taxon>Lophotrochozoa</taxon>
        <taxon>Mollusca</taxon>
        <taxon>Bivalvia</taxon>
        <taxon>Autobranchia</taxon>
        <taxon>Pteriomorphia</taxon>
        <taxon>Pterioida</taxon>
        <taxon>Pterioidea</taxon>
        <taxon>Pteriidae</taxon>
        <taxon>Pinctada</taxon>
    </lineage>
</organism>
<protein>
    <submittedName>
        <fullName evidence="2">Uncharacterized protein</fullName>
    </submittedName>
</protein>
<dbReference type="Proteomes" id="UP001186944">
    <property type="component" value="Unassembled WGS sequence"/>
</dbReference>
<proteinExistence type="predicted"/>
<feature type="region of interest" description="Disordered" evidence="1">
    <location>
        <begin position="137"/>
        <end position="302"/>
    </location>
</feature>
<feature type="compositionally biased region" description="Polar residues" evidence="1">
    <location>
        <begin position="366"/>
        <end position="401"/>
    </location>
</feature>
<feature type="compositionally biased region" description="Polar residues" evidence="1">
    <location>
        <begin position="249"/>
        <end position="301"/>
    </location>
</feature>
<feature type="compositionally biased region" description="Polar residues" evidence="1">
    <location>
        <begin position="341"/>
        <end position="358"/>
    </location>
</feature>
<feature type="region of interest" description="Disordered" evidence="1">
    <location>
        <begin position="341"/>
        <end position="562"/>
    </location>
</feature>
<dbReference type="EMBL" id="VSWD01000009">
    <property type="protein sequence ID" value="KAK3092450.1"/>
    <property type="molecule type" value="Genomic_DNA"/>
</dbReference>
<feature type="compositionally biased region" description="Polar residues" evidence="1">
    <location>
        <begin position="483"/>
        <end position="495"/>
    </location>
</feature>
<feature type="compositionally biased region" description="Polar residues" evidence="1">
    <location>
        <begin position="195"/>
        <end position="210"/>
    </location>
</feature>
<evidence type="ECO:0000313" key="3">
    <source>
        <dbReference type="Proteomes" id="UP001186944"/>
    </source>
</evidence>
<reference evidence="2" key="1">
    <citation type="submission" date="2019-08" db="EMBL/GenBank/DDBJ databases">
        <title>The improved chromosome-level genome for the pearl oyster Pinctada fucata martensii using PacBio sequencing and Hi-C.</title>
        <authorList>
            <person name="Zheng Z."/>
        </authorList>
    </citation>
    <scope>NUCLEOTIDE SEQUENCE</scope>
    <source>
        <strain evidence="2">ZZ-2019</strain>
        <tissue evidence="2">Adductor muscle</tissue>
    </source>
</reference>
<accession>A0AA88Y1X1</accession>
<feature type="region of interest" description="Disordered" evidence="1">
    <location>
        <begin position="1"/>
        <end position="34"/>
    </location>
</feature>
<keyword evidence="3" id="KW-1185">Reference proteome</keyword>
<feature type="compositionally biased region" description="Low complexity" evidence="1">
    <location>
        <begin position="402"/>
        <end position="425"/>
    </location>
</feature>
<feature type="compositionally biased region" description="Pro residues" evidence="1">
    <location>
        <begin position="553"/>
        <end position="562"/>
    </location>
</feature>
<evidence type="ECO:0000313" key="2">
    <source>
        <dbReference type="EMBL" id="KAK3092450.1"/>
    </source>
</evidence>
<feature type="compositionally biased region" description="Low complexity" evidence="1">
    <location>
        <begin position="217"/>
        <end position="239"/>
    </location>
</feature>
<gene>
    <name evidence="2" type="ORF">FSP39_002950</name>
</gene>
<feature type="compositionally biased region" description="Polar residues" evidence="1">
    <location>
        <begin position="137"/>
        <end position="181"/>
    </location>
</feature>
<comment type="caution">
    <text evidence="2">The sequence shown here is derived from an EMBL/GenBank/DDBJ whole genome shotgun (WGS) entry which is preliminary data.</text>
</comment>
<evidence type="ECO:0000256" key="1">
    <source>
        <dbReference type="SAM" id="MobiDB-lite"/>
    </source>
</evidence>
<dbReference type="AlphaFoldDB" id="A0AA88Y1X1"/>